<proteinExistence type="predicted"/>
<dbReference type="EMBL" id="ML986641">
    <property type="protein sequence ID" value="KAF2262341.1"/>
    <property type="molecule type" value="Genomic_DNA"/>
</dbReference>
<comment type="caution">
    <text evidence="2">The sequence shown here is derived from an EMBL/GenBank/DDBJ whole genome shotgun (WGS) entry which is preliminary data.</text>
</comment>
<feature type="region of interest" description="Disordered" evidence="1">
    <location>
        <begin position="127"/>
        <end position="157"/>
    </location>
</feature>
<reference evidence="3" key="1">
    <citation type="journal article" date="2020" name="Stud. Mycol.">
        <title>101 Dothideomycetes genomes: A test case for predicting lifestyles and emergence of pathogens.</title>
        <authorList>
            <person name="Haridas S."/>
            <person name="Albert R."/>
            <person name="Binder M."/>
            <person name="Bloem J."/>
            <person name="LaButti K."/>
            <person name="Salamov A."/>
            <person name="Andreopoulos B."/>
            <person name="Baker S."/>
            <person name="Barry K."/>
            <person name="Bills G."/>
            <person name="Bluhm B."/>
            <person name="Cannon C."/>
            <person name="Castanera R."/>
            <person name="Culley D."/>
            <person name="Daum C."/>
            <person name="Ezra D."/>
            <person name="Gonzalez J."/>
            <person name="Henrissat B."/>
            <person name="Kuo A."/>
            <person name="Liang C."/>
            <person name="Lipzen A."/>
            <person name="Lutzoni F."/>
            <person name="Magnuson J."/>
            <person name="Mondo S."/>
            <person name="Nolan M."/>
            <person name="Ohm R."/>
            <person name="Pangilinan J."/>
            <person name="Park H.-J."/>
            <person name="Ramirez L."/>
            <person name="Alfaro M."/>
            <person name="Sun H."/>
            <person name="Tritt A."/>
            <person name="Yoshinaga Y."/>
            <person name="Zwiers L.-H."/>
            <person name="Turgeon B."/>
            <person name="Goodwin S."/>
            <person name="Spatafora J."/>
            <person name="Crous P."/>
            <person name="Grigoriev I."/>
        </authorList>
    </citation>
    <scope>NUCLEOTIDE SEQUENCE [LARGE SCALE GENOMIC DNA]</scope>
    <source>
        <strain evidence="3">CBS 304.66</strain>
    </source>
</reference>
<feature type="compositionally biased region" description="Basic and acidic residues" evidence="1">
    <location>
        <begin position="137"/>
        <end position="151"/>
    </location>
</feature>
<dbReference type="AlphaFoldDB" id="A0A9P4K5S2"/>
<name>A0A9P4K5S2_9PLEO</name>
<evidence type="ECO:0000313" key="2">
    <source>
        <dbReference type="EMBL" id="KAF2262341.1"/>
    </source>
</evidence>
<feature type="compositionally biased region" description="Low complexity" evidence="1">
    <location>
        <begin position="19"/>
        <end position="32"/>
    </location>
</feature>
<dbReference type="Proteomes" id="UP000800093">
    <property type="component" value="Unassembled WGS sequence"/>
</dbReference>
<evidence type="ECO:0000256" key="1">
    <source>
        <dbReference type="SAM" id="MobiDB-lite"/>
    </source>
</evidence>
<organism evidence="2 3">
    <name type="scientific">Lojkania enalia</name>
    <dbReference type="NCBI Taxonomy" id="147567"/>
    <lineage>
        <taxon>Eukaryota</taxon>
        <taxon>Fungi</taxon>
        <taxon>Dikarya</taxon>
        <taxon>Ascomycota</taxon>
        <taxon>Pezizomycotina</taxon>
        <taxon>Dothideomycetes</taxon>
        <taxon>Pleosporomycetidae</taxon>
        <taxon>Pleosporales</taxon>
        <taxon>Pleosporales incertae sedis</taxon>
        <taxon>Lojkania</taxon>
    </lineage>
</organism>
<sequence length="157" mass="17845">MPTGPSPFLTTVLNFNIPSTSSPRSTSTATQSNPPFTPIQRSLQARGQSFKTTAAYTAGETYEARQKRKHAVEVLDSIELLIWYSAARHESIPATRQHFQNIVYGIEERDEDVAWREEWEVPVEERVGMRDVQMSPRGDKESPKVRKGNKEKGKRRA</sequence>
<feature type="region of interest" description="Disordered" evidence="1">
    <location>
        <begin position="18"/>
        <end position="39"/>
    </location>
</feature>
<keyword evidence="3" id="KW-1185">Reference proteome</keyword>
<dbReference type="OrthoDB" id="5372011at2759"/>
<evidence type="ECO:0000313" key="3">
    <source>
        <dbReference type="Proteomes" id="UP000800093"/>
    </source>
</evidence>
<accession>A0A9P4K5S2</accession>
<gene>
    <name evidence="2" type="ORF">CC78DRAFT_534837</name>
</gene>
<protein>
    <submittedName>
        <fullName evidence="2">Uncharacterized protein</fullName>
    </submittedName>
</protein>